<dbReference type="EMBL" id="JAENHL010000007">
    <property type="protein sequence ID" value="MBK1868192.1"/>
    <property type="molecule type" value="Genomic_DNA"/>
</dbReference>
<evidence type="ECO:0000313" key="1">
    <source>
        <dbReference type="EMBL" id="MBK1868192.1"/>
    </source>
</evidence>
<proteinExistence type="predicted"/>
<sequence length="128" mass="14981">MSSTNRASSDDEFIVVREILSRLGDKWSVRVIHEAAGEPIRFTDLKRKIERSTPISSRVLTRTLKQLERDGLVTRRVYPVVPPRVEYRLTELGQQFLHHAQEIMGWTMEHQTAFETARREFEAQTTEQ</sequence>
<accession>A0ACC5R6D1</accession>
<name>A0ACC5R6D1_9HYPH</name>
<dbReference type="Proteomes" id="UP000616151">
    <property type="component" value="Unassembled WGS sequence"/>
</dbReference>
<comment type="caution">
    <text evidence="1">The sequence shown here is derived from an EMBL/GenBank/DDBJ whole genome shotgun (WGS) entry which is preliminary data.</text>
</comment>
<gene>
    <name evidence="1" type="ORF">JHL16_17705</name>
</gene>
<keyword evidence="2" id="KW-1185">Reference proteome</keyword>
<evidence type="ECO:0000313" key="2">
    <source>
        <dbReference type="Proteomes" id="UP000616151"/>
    </source>
</evidence>
<protein>
    <submittedName>
        <fullName evidence="1">Helix-turn-helix transcriptional regulator</fullName>
    </submittedName>
</protein>
<reference evidence="1" key="1">
    <citation type="submission" date="2021-01" db="EMBL/GenBank/DDBJ databases">
        <authorList>
            <person name="Sun Q."/>
        </authorList>
    </citation>
    <scope>NUCLEOTIDE SEQUENCE</scope>
    <source>
        <strain evidence="1">YIM B02566</strain>
    </source>
</reference>
<organism evidence="1 2">
    <name type="scientific">Taklimakanibacter albus</name>
    <dbReference type="NCBI Taxonomy" id="2800327"/>
    <lineage>
        <taxon>Bacteria</taxon>
        <taxon>Pseudomonadati</taxon>
        <taxon>Pseudomonadota</taxon>
        <taxon>Alphaproteobacteria</taxon>
        <taxon>Hyphomicrobiales</taxon>
        <taxon>Aestuariivirgaceae</taxon>
        <taxon>Taklimakanibacter</taxon>
    </lineage>
</organism>